<dbReference type="CDD" id="cd06261">
    <property type="entry name" value="TM_PBP2"/>
    <property type="match status" value="1"/>
</dbReference>
<feature type="transmembrane region" description="Helical" evidence="7">
    <location>
        <begin position="20"/>
        <end position="40"/>
    </location>
</feature>
<feature type="transmembrane region" description="Helical" evidence="7">
    <location>
        <begin position="220"/>
        <end position="241"/>
    </location>
</feature>
<evidence type="ECO:0000259" key="8">
    <source>
        <dbReference type="PROSITE" id="PS50928"/>
    </source>
</evidence>
<evidence type="ECO:0000256" key="3">
    <source>
        <dbReference type="ARBA" id="ARBA00022475"/>
    </source>
</evidence>
<dbReference type="PANTHER" id="PTHR30193">
    <property type="entry name" value="ABC TRANSPORTER PERMEASE PROTEIN"/>
    <property type="match status" value="1"/>
</dbReference>
<proteinExistence type="inferred from homology"/>
<keyword evidence="2 7" id="KW-0813">Transport</keyword>
<dbReference type="InterPro" id="IPR000515">
    <property type="entry name" value="MetI-like"/>
</dbReference>
<accession>A0A1R1AYN8</accession>
<protein>
    <submittedName>
        <fullName evidence="9">Sugar ABC transporter permease</fullName>
    </submittedName>
</protein>
<dbReference type="OrthoDB" id="9787541at2"/>
<keyword evidence="6 7" id="KW-0472">Membrane</keyword>
<evidence type="ECO:0000313" key="10">
    <source>
        <dbReference type="Proteomes" id="UP000187074"/>
    </source>
</evidence>
<dbReference type="AlphaFoldDB" id="A0A1R1AYN8"/>
<gene>
    <name evidence="9" type="ORF">BK123_20755</name>
</gene>
<dbReference type="PANTHER" id="PTHR30193:SF37">
    <property type="entry name" value="INNER MEMBRANE ABC TRANSPORTER PERMEASE PROTEIN YCJO"/>
    <property type="match status" value="1"/>
</dbReference>
<evidence type="ECO:0000256" key="2">
    <source>
        <dbReference type="ARBA" id="ARBA00022448"/>
    </source>
</evidence>
<comment type="similarity">
    <text evidence="7">Belongs to the binding-protein-dependent transport system permease family.</text>
</comment>
<name>A0A1R1AYN8_PAELA</name>
<dbReference type="Pfam" id="PF00528">
    <property type="entry name" value="BPD_transp_1"/>
    <property type="match status" value="1"/>
</dbReference>
<dbReference type="InterPro" id="IPR051393">
    <property type="entry name" value="ABC_transporter_permease"/>
</dbReference>
<dbReference type="PROSITE" id="PS50928">
    <property type="entry name" value="ABC_TM1"/>
    <property type="match status" value="1"/>
</dbReference>
<evidence type="ECO:0000256" key="4">
    <source>
        <dbReference type="ARBA" id="ARBA00022692"/>
    </source>
</evidence>
<dbReference type="GO" id="GO:0005886">
    <property type="term" value="C:plasma membrane"/>
    <property type="evidence" value="ECO:0007669"/>
    <property type="project" value="UniProtKB-SubCell"/>
</dbReference>
<feature type="transmembrane region" description="Helical" evidence="7">
    <location>
        <begin position="162"/>
        <end position="185"/>
    </location>
</feature>
<dbReference type="EMBL" id="MRTF01000007">
    <property type="protein sequence ID" value="OME91001.1"/>
    <property type="molecule type" value="Genomic_DNA"/>
</dbReference>
<feature type="transmembrane region" description="Helical" evidence="7">
    <location>
        <begin position="110"/>
        <end position="132"/>
    </location>
</feature>
<keyword evidence="5 7" id="KW-1133">Transmembrane helix</keyword>
<dbReference type="InterPro" id="IPR035906">
    <property type="entry name" value="MetI-like_sf"/>
</dbReference>
<feature type="transmembrane region" description="Helical" evidence="7">
    <location>
        <begin position="78"/>
        <end position="98"/>
    </location>
</feature>
<dbReference type="STRING" id="1401.BK123_20755"/>
<keyword evidence="3" id="KW-1003">Cell membrane</keyword>
<sequence>MSIGKRKRKLQNELLATGFLAPYFFFFILFSIVPIFYGLFVSFHDWTLIGKEGFVGLQNYLYALKDSDFWASLWNTTYFALISTPFMIVTPFLLALILDSKVKGKTFLRTVFFMPNVLSVAVVSFVWIFLLAPYSGLVNTVLHNLGILSPESEIFWLNEPQLAWISIVMITLWWTQGFNMIVLLAGLQDIPAEHYEAATLDGANAWQRLKFITLPAMRGLLVLITVLQVIASFKVFGQVWLVTRGGPGNETRTMIQYIYETGFTANDLGLSTSMSFIFFVFLTVLSFLQFKIFGKKSE</sequence>
<dbReference type="SUPFAM" id="SSF161098">
    <property type="entry name" value="MetI-like"/>
    <property type="match status" value="1"/>
</dbReference>
<evidence type="ECO:0000256" key="7">
    <source>
        <dbReference type="RuleBase" id="RU363032"/>
    </source>
</evidence>
<evidence type="ECO:0000256" key="1">
    <source>
        <dbReference type="ARBA" id="ARBA00004651"/>
    </source>
</evidence>
<dbReference type="GO" id="GO:0055085">
    <property type="term" value="P:transmembrane transport"/>
    <property type="evidence" value="ECO:0007669"/>
    <property type="project" value="InterPro"/>
</dbReference>
<feature type="transmembrane region" description="Helical" evidence="7">
    <location>
        <begin position="268"/>
        <end position="288"/>
    </location>
</feature>
<evidence type="ECO:0000313" key="9">
    <source>
        <dbReference type="EMBL" id="OME91001.1"/>
    </source>
</evidence>
<comment type="caution">
    <text evidence="9">The sequence shown here is derived from an EMBL/GenBank/DDBJ whole genome shotgun (WGS) entry which is preliminary data.</text>
</comment>
<keyword evidence="4 7" id="KW-0812">Transmembrane</keyword>
<comment type="subcellular location">
    <subcellularLocation>
        <location evidence="1 7">Cell membrane</location>
        <topology evidence="1 7">Multi-pass membrane protein</topology>
    </subcellularLocation>
</comment>
<reference evidence="9 10" key="1">
    <citation type="submission" date="2016-11" db="EMBL/GenBank/DDBJ databases">
        <title>Paenibacillus species isolates.</title>
        <authorList>
            <person name="Beno S.M."/>
        </authorList>
    </citation>
    <scope>NUCLEOTIDE SEQUENCE [LARGE SCALE GENOMIC DNA]</scope>
    <source>
        <strain evidence="9 10">FSL F4-0100</strain>
    </source>
</reference>
<evidence type="ECO:0000256" key="6">
    <source>
        <dbReference type="ARBA" id="ARBA00023136"/>
    </source>
</evidence>
<evidence type="ECO:0000256" key="5">
    <source>
        <dbReference type="ARBA" id="ARBA00022989"/>
    </source>
</evidence>
<organism evidence="9 10">
    <name type="scientific">Paenibacillus lautus</name>
    <name type="common">Bacillus lautus</name>
    <dbReference type="NCBI Taxonomy" id="1401"/>
    <lineage>
        <taxon>Bacteria</taxon>
        <taxon>Bacillati</taxon>
        <taxon>Bacillota</taxon>
        <taxon>Bacilli</taxon>
        <taxon>Bacillales</taxon>
        <taxon>Paenibacillaceae</taxon>
        <taxon>Paenibacillus</taxon>
    </lineage>
</organism>
<dbReference type="Proteomes" id="UP000187074">
    <property type="component" value="Unassembled WGS sequence"/>
</dbReference>
<feature type="domain" description="ABC transmembrane type-1" evidence="8">
    <location>
        <begin position="73"/>
        <end position="289"/>
    </location>
</feature>
<dbReference type="Gene3D" id="1.10.3720.10">
    <property type="entry name" value="MetI-like"/>
    <property type="match status" value="1"/>
</dbReference>